<keyword evidence="5" id="KW-1185">Reference proteome</keyword>
<dbReference type="RefSeq" id="WP_271925692.1">
    <property type="nucleotide sequence ID" value="NZ_JAQNDO010000001.1"/>
</dbReference>
<keyword evidence="2" id="KW-0560">Oxidoreductase</keyword>
<dbReference type="CDD" id="cd05233">
    <property type="entry name" value="SDR_c"/>
    <property type="match status" value="1"/>
</dbReference>
<dbReference type="SMART" id="SM00822">
    <property type="entry name" value="PKS_KR"/>
    <property type="match status" value="1"/>
</dbReference>
<evidence type="ECO:0000313" key="4">
    <source>
        <dbReference type="EMBL" id="MDC0747291.1"/>
    </source>
</evidence>
<dbReference type="EMBL" id="JAQNDO010000001">
    <property type="protein sequence ID" value="MDC0747291.1"/>
    <property type="molecule type" value="Genomic_DNA"/>
</dbReference>
<reference evidence="4 5" key="1">
    <citation type="submission" date="2022-11" db="EMBL/GenBank/DDBJ databases">
        <title>Minimal conservation of predation-associated metabolite biosynthetic gene clusters underscores biosynthetic potential of Myxococcota including descriptions for ten novel species: Archangium lansinium sp. nov., Myxococcus landrumus sp. nov., Nannocystis bai.</title>
        <authorList>
            <person name="Ahearne A."/>
            <person name="Stevens C."/>
            <person name="Dowd S."/>
        </authorList>
    </citation>
    <scope>NUCLEOTIDE SEQUENCE [LARGE SCALE GENOMIC DNA]</scope>
    <source>
        <strain evidence="4 5">RJM3</strain>
    </source>
</reference>
<dbReference type="PRINTS" id="PR00081">
    <property type="entry name" value="GDHRDH"/>
</dbReference>
<comment type="similarity">
    <text evidence="1">Belongs to the short-chain dehydrogenases/reductases (SDR) family.</text>
</comment>
<dbReference type="PRINTS" id="PR00080">
    <property type="entry name" value="SDRFAMILY"/>
</dbReference>
<dbReference type="Pfam" id="PF13561">
    <property type="entry name" value="adh_short_C2"/>
    <property type="match status" value="1"/>
</dbReference>
<dbReference type="InterPro" id="IPR036291">
    <property type="entry name" value="NAD(P)-bd_dom_sf"/>
</dbReference>
<proteinExistence type="inferred from homology"/>
<feature type="domain" description="Ketoreductase" evidence="3">
    <location>
        <begin position="19"/>
        <end position="205"/>
    </location>
</feature>
<evidence type="ECO:0000259" key="3">
    <source>
        <dbReference type="SMART" id="SM00822"/>
    </source>
</evidence>
<dbReference type="SUPFAM" id="SSF51735">
    <property type="entry name" value="NAD(P)-binding Rossmann-fold domains"/>
    <property type="match status" value="1"/>
</dbReference>
<sequence length="263" mass="27455">MTKEPRSNTEKERMRFEGKVALVTGGTSGLGRATAEAFAREGAKVVFTARSEGPGREVEGAIRAAGGEATFLPCDVTDERQIGALVEQTVKTYGRLDCAYNNAWAAPKMAPLSEFSAEFEAHFALLRGLFACMKHEIAAMLTSGGGVIVNGSSAAARAGAAFLGPYGAAKAGLESATRTAAAEYAGQNIRVNSLSLGAFDTPMSRETYKDAPPEALAAFTARIALRRLGHVDEAAQTVLFLCSPGASYITGANLGVDGGYFLT</sequence>
<name>A0ABT5EZM2_9BACT</name>
<evidence type="ECO:0000313" key="5">
    <source>
        <dbReference type="Proteomes" id="UP001221411"/>
    </source>
</evidence>
<dbReference type="Proteomes" id="UP001221411">
    <property type="component" value="Unassembled WGS sequence"/>
</dbReference>
<gene>
    <name evidence="4" type="ORF">POL67_38535</name>
</gene>
<dbReference type="InterPro" id="IPR057326">
    <property type="entry name" value="KR_dom"/>
</dbReference>
<protein>
    <submittedName>
        <fullName evidence="4">SDR family oxidoreductase</fullName>
    </submittedName>
</protein>
<dbReference type="PANTHER" id="PTHR24321:SF11">
    <property type="entry name" value="BLR0893 PROTEIN"/>
    <property type="match status" value="1"/>
</dbReference>
<comment type="caution">
    <text evidence="4">The sequence shown here is derived from an EMBL/GenBank/DDBJ whole genome shotgun (WGS) entry which is preliminary data.</text>
</comment>
<accession>A0ABT5EZM2</accession>
<dbReference type="Gene3D" id="3.40.50.720">
    <property type="entry name" value="NAD(P)-binding Rossmann-like Domain"/>
    <property type="match status" value="1"/>
</dbReference>
<dbReference type="InterPro" id="IPR002347">
    <property type="entry name" value="SDR_fam"/>
</dbReference>
<dbReference type="PANTHER" id="PTHR24321">
    <property type="entry name" value="DEHYDROGENASES, SHORT CHAIN"/>
    <property type="match status" value="1"/>
</dbReference>
<organism evidence="4 5">
    <name type="scientific">Polyangium mundeleinium</name>
    <dbReference type="NCBI Taxonomy" id="2995306"/>
    <lineage>
        <taxon>Bacteria</taxon>
        <taxon>Pseudomonadati</taxon>
        <taxon>Myxococcota</taxon>
        <taxon>Polyangia</taxon>
        <taxon>Polyangiales</taxon>
        <taxon>Polyangiaceae</taxon>
        <taxon>Polyangium</taxon>
    </lineage>
</organism>
<evidence type="ECO:0000256" key="2">
    <source>
        <dbReference type="ARBA" id="ARBA00023002"/>
    </source>
</evidence>
<evidence type="ECO:0000256" key="1">
    <source>
        <dbReference type="ARBA" id="ARBA00006484"/>
    </source>
</evidence>